<dbReference type="Pfam" id="PF00270">
    <property type="entry name" value="DEAD"/>
    <property type="match status" value="1"/>
</dbReference>
<feature type="compositionally biased region" description="Gly residues" evidence="6">
    <location>
        <begin position="736"/>
        <end position="749"/>
    </location>
</feature>
<feature type="domain" description="Helicase C-terminal" evidence="9">
    <location>
        <begin position="478"/>
        <end position="650"/>
    </location>
</feature>
<evidence type="ECO:0000256" key="1">
    <source>
        <dbReference type="ARBA" id="ARBA00022741"/>
    </source>
</evidence>
<evidence type="ECO:0000259" key="8">
    <source>
        <dbReference type="PROSITE" id="PS51192"/>
    </source>
</evidence>
<comment type="catalytic activity">
    <reaction evidence="5">
        <text>ATP + H2O = ADP + phosphate + H(+)</text>
        <dbReference type="Rhea" id="RHEA:13065"/>
        <dbReference type="ChEBI" id="CHEBI:15377"/>
        <dbReference type="ChEBI" id="CHEBI:15378"/>
        <dbReference type="ChEBI" id="CHEBI:30616"/>
        <dbReference type="ChEBI" id="CHEBI:43474"/>
        <dbReference type="ChEBI" id="CHEBI:456216"/>
        <dbReference type="EC" id="3.6.4.13"/>
    </reaction>
</comment>
<keyword evidence="2 5" id="KW-0378">Hydrolase</keyword>
<protein>
    <recommendedName>
        <fullName evidence="5">ATP-dependent RNA helicase</fullName>
        <ecNumber evidence="5">3.6.4.13</ecNumber>
    </recommendedName>
</protein>
<gene>
    <name evidence="10" type="ORF">DBRI1063_LOCUS2388</name>
</gene>
<evidence type="ECO:0000256" key="5">
    <source>
        <dbReference type="RuleBase" id="RU365068"/>
    </source>
</evidence>
<dbReference type="SMART" id="SM00487">
    <property type="entry name" value="DEXDc"/>
    <property type="match status" value="1"/>
</dbReference>
<dbReference type="EC" id="3.6.4.13" evidence="5"/>
<dbReference type="CDD" id="cd18787">
    <property type="entry name" value="SF2_C_DEAD"/>
    <property type="match status" value="1"/>
</dbReference>
<comment type="similarity">
    <text evidence="5">Belongs to the DEAD box helicase family.</text>
</comment>
<comment type="function">
    <text evidence="5">RNA helicase.</text>
</comment>
<dbReference type="GO" id="GO:0005524">
    <property type="term" value="F:ATP binding"/>
    <property type="evidence" value="ECO:0007669"/>
    <property type="project" value="UniProtKB-UniRule"/>
</dbReference>
<proteinExistence type="inferred from homology"/>
<dbReference type="PROSITE" id="PS51194">
    <property type="entry name" value="HELICASE_CTER"/>
    <property type="match status" value="1"/>
</dbReference>
<comment type="domain">
    <text evidence="5">The Q motif is unique to and characteristic of the DEAD box family of RNA helicases and controls ATP binding and hydrolysis.</text>
</comment>
<dbReference type="Gene3D" id="3.40.50.300">
    <property type="entry name" value="P-loop containing nucleotide triphosphate hydrolases"/>
    <property type="match status" value="2"/>
</dbReference>
<dbReference type="GO" id="GO:0003724">
    <property type="term" value="F:RNA helicase activity"/>
    <property type="evidence" value="ECO:0007669"/>
    <property type="project" value="UniProtKB-EC"/>
</dbReference>
<keyword evidence="4 5" id="KW-0694">RNA-binding</keyword>
<dbReference type="Pfam" id="PF00271">
    <property type="entry name" value="Helicase_C"/>
    <property type="match status" value="1"/>
</dbReference>
<dbReference type="GO" id="GO:0003723">
    <property type="term" value="F:RNA binding"/>
    <property type="evidence" value="ECO:0007669"/>
    <property type="project" value="UniProtKB-UniRule"/>
</dbReference>
<feature type="compositionally biased region" description="Polar residues" evidence="6">
    <location>
        <begin position="751"/>
        <end position="766"/>
    </location>
</feature>
<dbReference type="SMART" id="SM00490">
    <property type="entry name" value="HELICc"/>
    <property type="match status" value="1"/>
</dbReference>
<evidence type="ECO:0000256" key="6">
    <source>
        <dbReference type="SAM" id="MobiDB-lite"/>
    </source>
</evidence>
<name>A0A7S1YQB1_9STRA</name>
<dbReference type="InterPro" id="IPR027417">
    <property type="entry name" value="P-loop_NTPase"/>
</dbReference>
<keyword evidence="5" id="KW-0347">Helicase</keyword>
<reference evidence="10" key="1">
    <citation type="submission" date="2021-01" db="EMBL/GenBank/DDBJ databases">
        <authorList>
            <person name="Corre E."/>
            <person name="Pelletier E."/>
            <person name="Niang G."/>
            <person name="Scheremetjew M."/>
            <person name="Finn R."/>
            <person name="Kale V."/>
            <person name="Holt S."/>
            <person name="Cochrane G."/>
            <person name="Meng A."/>
            <person name="Brown T."/>
            <person name="Cohen L."/>
        </authorList>
    </citation>
    <scope>NUCLEOTIDE SEQUENCE</scope>
    <source>
        <strain evidence="10">Pop2</strain>
    </source>
</reference>
<dbReference type="InterPro" id="IPR001650">
    <property type="entry name" value="Helicase_C-like"/>
</dbReference>
<dbReference type="EMBL" id="HBGN01003607">
    <property type="protein sequence ID" value="CAD9315981.1"/>
    <property type="molecule type" value="Transcribed_RNA"/>
</dbReference>
<dbReference type="InterPro" id="IPR014001">
    <property type="entry name" value="Helicase_ATP-bd"/>
</dbReference>
<evidence type="ECO:0000313" key="10">
    <source>
        <dbReference type="EMBL" id="CAD9315981.1"/>
    </source>
</evidence>
<evidence type="ECO:0000256" key="4">
    <source>
        <dbReference type="ARBA" id="ARBA00022884"/>
    </source>
</evidence>
<keyword evidence="7" id="KW-0732">Signal</keyword>
<evidence type="ECO:0000256" key="3">
    <source>
        <dbReference type="ARBA" id="ARBA00022840"/>
    </source>
</evidence>
<feature type="region of interest" description="Disordered" evidence="6">
    <location>
        <begin position="142"/>
        <end position="234"/>
    </location>
</feature>
<keyword evidence="3 5" id="KW-0067">ATP-binding</keyword>
<feature type="domain" description="Helicase ATP-binding" evidence="8">
    <location>
        <begin position="263"/>
        <end position="450"/>
    </location>
</feature>
<feature type="signal peptide" evidence="7">
    <location>
        <begin position="1"/>
        <end position="26"/>
    </location>
</feature>
<feature type="compositionally biased region" description="Polar residues" evidence="6">
    <location>
        <begin position="221"/>
        <end position="231"/>
    </location>
</feature>
<feature type="region of interest" description="Disordered" evidence="6">
    <location>
        <begin position="728"/>
        <end position="766"/>
    </location>
</feature>
<feature type="chain" id="PRO_5031405038" description="ATP-dependent RNA helicase" evidence="7">
    <location>
        <begin position="27"/>
        <end position="766"/>
    </location>
</feature>
<evidence type="ECO:0000256" key="7">
    <source>
        <dbReference type="SAM" id="SignalP"/>
    </source>
</evidence>
<feature type="compositionally biased region" description="Basic residues" evidence="6">
    <location>
        <begin position="154"/>
        <end position="163"/>
    </location>
</feature>
<organism evidence="10">
    <name type="scientific">Ditylum brightwellii</name>
    <dbReference type="NCBI Taxonomy" id="49249"/>
    <lineage>
        <taxon>Eukaryota</taxon>
        <taxon>Sar</taxon>
        <taxon>Stramenopiles</taxon>
        <taxon>Ochrophyta</taxon>
        <taxon>Bacillariophyta</taxon>
        <taxon>Mediophyceae</taxon>
        <taxon>Lithodesmiophycidae</taxon>
        <taxon>Lithodesmiales</taxon>
        <taxon>Lithodesmiaceae</taxon>
        <taxon>Ditylum</taxon>
    </lineage>
</organism>
<dbReference type="GO" id="GO:0016787">
    <property type="term" value="F:hydrolase activity"/>
    <property type="evidence" value="ECO:0007669"/>
    <property type="project" value="UniProtKB-KW"/>
</dbReference>
<dbReference type="PROSITE" id="PS51192">
    <property type="entry name" value="HELICASE_ATP_BIND_1"/>
    <property type="match status" value="1"/>
</dbReference>
<dbReference type="AlphaFoldDB" id="A0A7S1YQB1"/>
<dbReference type="PANTHER" id="PTHR24031">
    <property type="entry name" value="RNA HELICASE"/>
    <property type="match status" value="1"/>
</dbReference>
<evidence type="ECO:0000259" key="9">
    <source>
        <dbReference type="PROSITE" id="PS51194"/>
    </source>
</evidence>
<sequence length="766" mass="85027">MKNSRGTTTLLLFILSVIVTITTTSSFVPPTSQSIRPPRATKKRDNMKKETQDIFLMHLASPSASTTTGGGKTGKNRSKEFASLAKKLNIENKDLKKLLIKQRSIVKNEEKLQYIDWLLKNDATSSPDSNVESCTQSLKRGANIVDEKTNNSKKLNKKPRKKSISSDSDAAIAEEKKEEEPTALVDKKTKRKRKPNNSRTTANGEKEKDVTARNTATTTAKKQPSFLTSMSFGDHPDIHPLSRRAITEVLKLESMTEIQSKTFAAAASGKDVLGRARTGTGKTLAFLVPALEHLLQSKDYVPGKSIGVLIISPTRELAAQIGDQAEKLLTYHRNMNVQVVFGGTNMNKDVNAFKRCLPTILVATPGRLLDHMQSTTINGKSFGKDIMCHTPSVVLDETDRLLDMGFRNEINKILNYLPKSHSRQTLLFSATIPEELKGIMAQTMGDDYIEVDCIHDGGADDPSHTNVQVQQSHVIVPTMDRYVSSVIEIVRMAMQQEKSPKIVVFFVTARMVQFYSEMFNEALKIPVIELHSKKSQSYRTRASDNFREAESAILFTSDVSARGVDYPGVTQVIQFGLPSSREQYIHRLGRTGRAGNEGKGWLVLGQFESMFLQELHNIEIPVNEELDRLFHGKMNADVEEEVEVALRKIQANKSLTKSAQGAYQAFLGFYNGQMKRIKLKRKEDLVSLANDFSAQLGLKEVPRLTKQMVGKMGLKGVNGLVLLSREEEAEVRGRRQGGQGGQGGRGRQGGSSASPKRTNNSGRRSR</sequence>
<dbReference type="SUPFAM" id="SSF52540">
    <property type="entry name" value="P-loop containing nucleoside triphosphate hydrolases"/>
    <property type="match status" value="1"/>
</dbReference>
<dbReference type="InterPro" id="IPR011545">
    <property type="entry name" value="DEAD/DEAH_box_helicase_dom"/>
</dbReference>
<accession>A0A7S1YQB1</accession>
<evidence type="ECO:0000256" key="2">
    <source>
        <dbReference type="ARBA" id="ARBA00022801"/>
    </source>
</evidence>
<keyword evidence="1 5" id="KW-0547">Nucleotide-binding</keyword>